<dbReference type="AlphaFoldDB" id="A0AAW6AJ05"/>
<dbReference type="InterPro" id="IPR013216">
    <property type="entry name" value="Methyltransf_11"/>
</dbReference>
<reference evidence="2" key="1">
    <citation type="submission" date="2023-01" db="EMBL/GenBank/DDBJ databases">
        <title>Human gut microbiome strain richness.</title>
        <authorList>
            <person name="Chen-Liaw A."/>
        </authorList>
    </citation>
    <scope>NUCLEOTIDE SEQUENCE</scope>
    <source>
        <strain evidence="2">D54st1_D6_D54t1_190329</strain>
    </source>
</reference>
<keyword evidence="2" id="KW-0808">Transferase</keyword>
<dbReference type="GO" id="GO:0008757">
    <property type="term" value="F:S-adenosylmethionine-dependent methyltransferase activity"/>
    <property type="evidence" value="ECO:0007669"/>
    <property type="project" value="InterPro"/>
</dbReference>
<feature type="domain" description="Methyltransferase type 11" evidence="1">
    <location>
        <begin position="54"/>
        <end position="148"/>
    </location>
</feature>
<accession>A0AAW6AJ05</accession>
<comment type="caution">
    <text evidence="2">The sequence shown here is derived from an EMBL/GenBank/DDBJ whole genome shotgun (WGS) entry which is preliminary data.</text>
</comment>
<dbReference type="SUPFAM" id="SSF53335">
    <property type="entry name" value="S-adenosyl-L-methionine-dependent methyltransferases"/>
    <property type="match status" value="1"/>
</dbReference>
<dbReference type="GO" id="GO:0032259">
    <property type="term" value="P:methylation"/>
    <property type="evidence" value="ECO:0007669"/>
    <property type="project" value="UniProtKB-KW"/>
</dbReference>
<evidence type="ECO:0000259" key="1">
    <source>
        <dbReference type="Pfam" id="PF08241"/>
    </source>
</evidence>
<dbReference type="CDD" id="cd02440">
    <property type="entry name" value="AdoMet_MTases"/>
    <property type="match status" value="1"/>
</dbReference>
<dbReference type="PANTHER" id="PTHR43591">
    <property type="entry name" value="METHYLTRANSFERASE"/>
    <property type="match status" value="1"/>
</dbReference>
<proteinExistence type="predicted"/>
<name>A0AAW6AJ05_9ACTN</name>
<dbReference type="PANTHER" id="PTHR43591:SF24">
    <property type="entry name" value="2-METHOXY-6-POLYPRENYL-1,4-BENZOQUINOL METHYLASE, MITOCHONDRIAL"/>
    <property type="match status" value="1"/>
</dbReference>
<dbReference type="RefSeq" id="WP_195521368.1">
    <property type="nucleotide sequence ID" value="NZ_JADNPG010000027.1"/>
</dbReference>
<dbReference type="EMBL" id="JAQLEC010000003">
    <property type="protein sequence ID" value="MDB1838320.1"/>
    <property type="molecule type" value="Genomic_DNA"/>
</dbReference>
<organism evidence="2 3">
    <name type="scientific">Collinsella aerofaciens</name>
    <dbReference type="NCBI Taxonomy" id="74426"/>
    <lineage>
        <taxon>Bacteria</taxon>
        <taxon>Bacillati</taxon>
        <taxon>Actinomycetota</taxon>
        <taxon>Coriobacteriia</taxon>
        <taxon>Coriobacteriales</taxon>
        <taxon>Coriobacteriaceae</taxon>
        <taxon>Collinsella</taxon>
    </lineage>
</organism>
<dbReference type="Pfam" id="PF08241">
    <property type="entry name" value="Methyltransf_11"/>
    <property type="match status" value="1"/>
</dbReference>
<dbReference type="Gene3D" id="3.40.50.150">
    <property type="entry name" value="Vaccinia Virus protein VP39"/>
    <property type="match status" value="1"/>
</dbReference>
<gene>
    <name evidence="2" type="ORF">PMW86_01755</name>
</gene>
<keyword evidence="2" id="KW-0489">Methyltransferase</keyword>
<evidence type="ECO:0000313" key="3">
    <source>
        <dbReference type="Proteomes" id="UP001212741"/>
    </source>
</evidence>
<dbReference type="InterPro" id="IPR029063">
    <property type="entry name" value="SAM-dependent_MTases_sf"/>
</dbReference>
<evidence type="ECO:0000313" key="2">
    <source>
        <dbReference type="EMBL" id="MDB1838320.1"/>
    </source>
</evidence>
<dbReference type="Proteomes" id="UP001212741">
    <property type="component" value="Unassembled WGS sequence"/>
</dbReference>
<protein>
    <submittedName>
        <fullName evidence="2">Class I SAM-dependent methyltransferase</fullName>
    </submittedName>
</protein>
<sequence length="215" mass="23964">MARSAEELKQLSVKEFTEAAKIYESGHAGIYEMCKDDYPQMLEELALEPFEDVLDVGCGTGAVLELLHGEYPGKHLTGLDLTPKMIEAACAKQLGNVRFVVGDAEALPFEPQSFDAVLCSNSFHHYPHPERFFAEAARVLRPGGRLILRDYTSSDFVVWLMNTFELPLARLAGHGDVRICKVSELRALAERAGFLLLKLEAQKGFRAHLVARKPF</sequence>